<evidence type="ECO:0000313" key="2">
    <source>
        <dbReference type="EMBL" id="ORX98280.1"/>
    </source>
</evidence>
<dbReference type="Proteomes" id="UP000193498">
    <property type="component" value="Unassembled WGS sequence"/>
</dbReference>
<comment type="caution">
    <text evidence="2">The sequence shown here is derived from an EMBL/GenBank/DDBJ whole genome shotgun (WGS) entry which is preliminary data.</text>
</comment>
<protein>
    <submittedName>
        <fullName evidence="2">Uncharacterized protein</fullName>
    </submittedName>
</protein>
<keyword evidence="3" id="KW-1185">Reference proteome</keyword>
<organism evidence="2 3">
    <name type="scientific">Basidiobolus meristosporus CBS 931.73</name>
    <dbReference type="NCBI Taxonomy" id="1314790"/>
    <lineage>
        <taxon>Eukaryota</taxon>
        <taxon>Fungi</taxon>
        <taxon>Fungi incertae sedis</taxon>
        <taxon>Zoopagomycota</taxon>
        <taxon>Entomophthoromycotina</taxon>
        <taxon>Basidiobolomycetes</taxon>
        <taxon>Basidiobolales</taxon>
        <taxon>Basidiobolaceae</taxon>
        <taxon>Basidiobolus</taxon>
    </lineage>
</organism>
<sequence>MSSTSPSSDQHQDAEEKANSLDRADLAEEKSQESVYKQHTEKIRLLSFLSSEYSMDFPVAEEVNKEETFCWNLGFDQKITTPASTKRHLFSHKGSRVLLMHGLKSRSSTTHPYSIPSLQGTCFLQDLKQQINISFKRSAPSNRGRTSLINRLRS</sequence>
<evidence type="ECO:0000313" key="3">
    <source>
        <dbReference type="Proteomes" id="UP000193498"/>
    </source>
</evidence>
<proteinExistence type="predicted"/>
<name>A0A1Y1YJT9_9FUNG</name>
<evidence type="ECO:0000256" key="1">
    <source>
        <dbReference type="SAM" id="MobiDB-lite"/>
    </source>
</evidence>
<dbReference type="EMBL" id="MCFE01000116">
    <property type="protein sequence ID" value="ORX98280.1"/>
    <property type="molecule type" value="Genomic_DNA"/>
</dbReference>
<gene>
    <name evidence="2" type="ORF">K493DRAFT_336212</name>
</gene>
<dbReference type="InParanoid" id="A0A1Y1YJT9"/>
<feature type="region of interest" description="Disordered" evidence="1">
    <location>
        <begin position="1"/>
        <end position="34"/>
    </location>
</feature>
<accession>A0A1Y1YJT9</accession>
<reference evidence="2 3" key="1">
    <citation type="submission" date="2016-07" db="EMBL/GenBank/DDBJ databases">
        <title>Pervasive Adenine N6-methylation of Active Genes in Fungi.</title>
        <authorList>
            <consortium name="DOE Joint Genome Institute"/>
            <person name="Mondo S.J."/>
            <person name="Dannebaum R.O."/>
            <person name="Kuo R.C."/>
            <person name="Labutti K."/>
            <person name="Haridas S."/>
            <person name="Kuo A."/>
            <person name="Salamov A."/>
            <person name="Ahrendt S.R."/>
            <person name="Lipzen A."/>
            <person name="Sullivan W."/>
            <person name="Andreopoulos W.B."/>
            <person name="Clum A."/>
            <person name="Lindquist E."/>
            <person name="Daum C."/>
            <person name="Ramamoorthy G.K."/>
            <person name="Gryganskyi A."/>
            <person name="Culley D."/>
            <person name="Magnuson J.K."/>
            <person name="James T.Y."/>
            <person name="O'Malley M.A."/>
            <person name="Stajich J.E."/>
            <person name="Spatafora J.W."/>
            <person name="Visel A."/>
            <person name="Grigoriev I.V."/>
        </authorList>
    </citation>
    <scope>NUCLEOTIDE SEQUENCE [LARGE SCALE GENOMIC DNA]</scope>
    <source>
        <strain evidence="2 3">CBS 931.73</strain>
    </source>
</reference>
<dbReference type="AlphaFoldDB" id="A0A1Y1YJT9"/>
<feature type="compositionally biased region" description="Basic and acidic residues" evidence="1">
    <location>
        <begin position="10"/>
        <end position="34"/>
    </location>
</feature>